<keyword evidence="5" id="KW-1185">Reference proteome</keyword>
<dbReference type="InterPro" id="IPR051122">
    <property type="entry name" value="SDR_DHRS6-like"/>
</dbReference>
<dbReference type="PANTHER" id="PTHR43477:SF1">
    <property type="entry name" value="DIHYDROANTICAPSIN 7-DEHYDROGENASE"/>
    <property type="match status" value="1"/>
</dbReference>
<dbReference type="AlphaFoldDB" id="A0A4Z0YLA4"/>
<evidence type="ECO:0000313" key="5">
    <source>
        <dbReference type="Proteomes" id="UP000297716"/>
    </source>
</evidence>
<evidence type="ECO:0000256" key="3">
    <source>
        <dbReference type="ARBA" id="ARBA00023002"/>
    </source>
</evidence>
<name>A0A4Z0YLA4_9PEZI</name>
<protein>
    <submittedName>
        <fullName evidence="4">Uncharacterized protein</fullName>
    </submittedName>
</protein>
<dbReference type="InterPro" id="IPR002347">
    <property type="entry name" value="SDR_fam"/>
</dbReference>
<dbReference type="Gene3D" id="3.40.50.720">
    <property type="entry name" value="NAD(P)-binding Rossmann-like Domain"/>
    <property type="match status" value="1"/>
</dbReference>
<proteinExistence type="inferred from homology"/>
<organism evidence="4 5">
    <name type="scientific">Xylaria hypoxylon</name>
    <dbReference type="NCBI Taxonomy" id="37992"/>
    <lineage>
        <taxon>Eukaryota</taxon>
        <taxon>Fungi</taxon>
        <taxon>Dikarya</taxon>
        <taxon>Ascomycota</taxon>
        <taxon>Pezizomycotina</taxon>
        <taxon>Sordariomycetes</taxon>
        <taxon>Xylariomycetidae</taxon>
        <taxon>Xylariales</taxon>
        <taxon>Xylariaceae</taxon>
        <taxon>Xylaria</taxon>
    </lineage>
</organism>
<dbReference type="OrthoDB" id="417891at2759"/>
<dbReference type="SUPFAM" id="SSF51735">
    <property type="entry name" value="NAD(P)-binding Rossmann-fold domains"/>
    <property type="match status" value="1"/>
</dbReference>
<dbReference type="PANTHER" id="PTHR43477">
    <property type="entry name" value="DIHYDROANTICAPSIN 7-DEHYDROGENASE"/>
    <property type="match status" value="1"/>
</dbReference>
<evidence type="ECO:0000313" key="4">
    <source>
        <dbReference type="EMBL" id="TGJ78446.1"/>
    </source>
</evidence>
<keyword evidence="3" id="KW-0560">Oxidoreductase</keyword>
<sequence>MARFEGKTAVVTGGGSGMGREVAERLASEGAKVIALDLEFPDVKPDDTSSIIRRKHDVTIPEQWDAVATSLSTGVDVLVNAAGVIDLPPLHDTELSTWKRTMAVDLDGVMLGMRAVIPLMKARGGGSIVNFSSVLAHVAIPGSPAYHAAKAAVTQLTRNAAITYASDNIRVNAIHPGIIATPMVAKQPDVFNQAAVARTPLGRMGTPREIAMCVLFMASDDAAFMTGSAVVVDGGFSIH</sequence>
<dbReference type="Proteomes" id="UP000297716">
    <property type="component" value="Unassembled WGS sequence"/>
</dbReference>
<dbReference type="GO" id="GO:0016491">
    <property type="term" value="F:oxidoreductase activity"/>
    <property type="evidence" value="ECO:0007669"/>
    <property type="project" value="UniProtKB-KW"/>
</dbReference>
<dbReference type="FunFam" id="3.40.50.720:FF:000084">
    <property type="entry name" value="Short-chain dehydrogenase reductase"/>
    <property type="match status" value="1"/>
</dbReference>
<dbReference type="EMBL" id="SKBN01000390">
    <property type="protein sequence ID" value="TGJ78446.1"/>
    <property type="molecule type" value="Genomic_DNA"/>
</dbReference>
<accession>A0A4Z0YLA4</accession>
<dbReference type="PRINTS" id="PR00081">
    <property type="entry name" value="GDHRDH"/>
</dbReference>
<dbReference type="Pfam" id="PF13561">
    <property type="entry name" value="adh_short_C2"/>
    <property type="match status" value="1"/>
</dbReference>
<dbReference type="InterPro" id="IPR036291">
    <property type="entry name" value="NAD(P)-bd_dom_sf"/>
</dbReference>
<comment type="similarity">
    <text evidence="1">Belongs to the short-chain dehydrogenases/reductases (SDR) family.</text>
</comment>
<comment type="caution">
    <text evidence="4">The sequence shown here is derived from an EMBL/GenBank/DDBJ whole genome shotgun (WGS) entry which is preliminary data.</text>
</comment>
<dbReference type="PRINTS" id="PR00080">
    <property type="entry name" value="SDRFAMILY"/>
</dbReference>
<reference evidence="4 5" key="1">
    <citation type="submission" date="2019-03" db="EMBL/GenBank/DDBJ databases">
        <title>Draft genome sequence of Xylaria hypoxylon DSM 108379, a ubiquitous saprotrophic-parasitic fungi on hardwood.</title>
        <authorList>
            <person name="Buettner E."/>
            <person name="Leonhardt S."/>
            <person name="Gebauer A.M."/>
            <person name="Liers C."/>
            <person name="Hofrichter M."/>
            <person name="Kellner H."/>
        </authorList>
    </citation>
    <scope>NUCLEOTIDE SEQUENCE [LARGE SCALE GENOMIC DNA]</scope>
    <source>
        <strain evidence="4 5">DSM 108379</strain>
    </source>
</reference>
<dbReference type="STRING" id="37992.A0A4Z0YLA4"/>
<evidence type="ECO:0000256" key="1">
    <source>
        <dbReference type="ARBA" id="ARBA00006484"/>
    </source>
</evidence>
<keyword evidence="2" id="KW-0521">NADP</keyword>
<evidence type="ECO:0000256" key="2">
    <source>
        <dbReference type="ARBA" id="ARBA00022857"/>
    </source>
</evidence>
<gene>
    <name evidence="4" type="ORF">E0Z10_g10308</name>
</gene>